<dbReference type="PANTHER" id="PTHR42924">
    <property type="entry name" value="EXONUCLEASE"/>
    <property type="match status" value="1"/>
</dbReference>
<evidence type="ECO:0000259" key="1">
    <source>
        <dbReference type="SMART" id="SM00481"/>
    </source>
</evidence>
<dbReference type="OrthoDB" id="9804333at2"/>
<proteinExistence type="predicted"/>
<sequence length="294" mass="30850">MTSRSAVSAGSGWDLHTHSFISDGTDAPADVVAAAQGAGLAGLALTDHDTFEGLPEAAAAAERLGVGFLPGLEMSCQHNGVSVHLLGYGCDPEDAVLGEELARIRDGRDGRLPAVLAKLADLGMELTAEEVRQHAGVAPSLGRPHIADAMVARGYVANRTEAFDRYLRDHGPAHVPRYAPPVEDGIALVRGAGGVAVIAHPWGRGRRSNLPPVYLSELARDHGLAGIEVDHQDHDRHTRAELRALARDVGLLATGSSDFHGTGKVDHDVGVNTTDASVVEEIRRRLGRADAGIG</sequence>
<dbReference type="Gene3D" id="1.10.150.650">
    <property type="match status" value="1"/>
</dbReference>
<organism evidence="2 3">
    <name type="scientific">Parenemella sanctibonifatiensis</name>
    <dbReference type="NCBI Taxonomy" id="2016505"/>
    <lineage>
        <taxon>Bacteria</taxon>
        <taxon>Bacillati</taxon>
        <taxon>Actinomycetota</taxon>
        <taxon>Actinomycetes</taxon>
        <taxon>Propionibacteriales</taxon>
        <taxon>Propionibacteriaceae</taxon>
        <taxon>Parenemella</taxon>
    </lineage>
</organism>
<evidence type="ECO:0000313" key="3">
    <source>
        <dbReference type="Proteomes" id="UP000216300"/>
    </source>
</evidence>
<dbReference type="EMBL" id="NMVJ01000006">
    <property type="protein sequence ID" value="OYN90897.1"/>
    <property type="molecule type" value="Genomic_DNA"/>
</dbReference>
<dbReference type="Proteomes" id="UP000216300">
    <property type="component" value="Unassembled WGS sequence"/>
</dbReference>
<dbReference type="RefSeq" id="WP_094453209.1">
    <property type="nucleotide sequence ID" value="NZ_NMVJ01000006.1"/>
</dbReference>
<dbReference type="GO" id="GO:0035312">
    <property type="term" value="F:5'-3' DNA exonuclease activity"/>
    <property type="evidence" value="ECO:0007669"/>
    <property type="project" value="TreeGrafter"/>
</dbReference>
<dbReference type="InterPro" id="IPR004013">
    <property type="entry name" value="PHP_dom"/>
</dbReference>
<dbReference type="Gene3D" id="3.20.20.140">
    <property type="entry name" value="Metal-dependent hydrolases"/>
    <property type="match status" value="1"/>
</dbReference>
<name>A0A255EH82_9ACTN</name>
<dbReference type="Pfam" id="PF02811">
    <property type="entry name" value="PHP"/>
    <property type="match status" value="1"/>
</dbReference>
<gene>
    <name evidence="2" type="ORF">CGZ91_05270</name>
</gene>
<keyword evidence="3" id="KW-1185">Reference proteome</keyword>
<comment type="caution">
    <text evidence="2">The sequence shown here is derived from an EMBL/GenBank/DDBJ whole genome shotgun (WGS) entry which is preliminary data.</text>
</comment>
<dbReference type="GO" id="GO:0004534">
    <property type="term" value="F:5'-3' RNA exonuclease activity"/>
    <property type="evidence" value="ECO:0007669"/>
    <property type="project" value="TreeGrafter"/>
</dbReference>
<dbReference type="InterPro" id="IPR003141">
    <property type="entry name" value="Pol/His_phosphatase_N"/>
</dbReference>
<protein>
    <submittedName>
        <fullName evidence="2">Phosphatase</fullName>
    </submittedName>
</protein>
<dbReference type="AlphaFoldDB" id="A0A255EH82"/>
<dbReference type="InterPro" id="IPR016195">
    <property type="entry name" value="Pol/histidinol_Pase-like"/>
</dbReference>
<dbReference type="SUPFAM" id="SSF89550">
    <property type="entry name" value="PHP domain-like"/>
    <property type="match status" value="1"/>
</dbReference>
<dbReference type="SMART" id="SM00481">
    <property type="entry name" value="POLIIIAc"/>
    <property type="match status" value="1"/>
</dbReference>
<dbReference type="CDD" id="cd07438">
    <property type="entry name" value="PHP_HisPPase_AMP"/>
    <property type="match status" value="1"/>
</dbReference>
<reference evidence="2 3" key="1">
    <citation type="submission" date="2017-07" db="EMBL/GenBank/DDBJ databases">
        <title>Draft whole genome sequences of clinical Proprionibacteriaceae strains.</title>
        <authorList>
            <person name="Bernier A.-M."/>
            <person name="Bernard K."/>
            <person name="Domingo M.-C."/>
        </authorList>
    </citation>
    <scope>NUCLEOTIDE SEQUENCE [LARGE SCALE GENOMIC DNA]</scope>
    <source>
        <strain evidence="2 3">NML 150081</strain>
    </source>
</reference>
<dbReference type="InterPro" id="IPR052018">
    <property type="entry name" value="PHP_domain"/>
</dbReference>
<accession>A0A255EH82</accession>
<evidence type="ECO:0000313" key="2">
    <source>
        <dbReference type="EMBL" id="OYN90897.1"/>
    </source>
</evidence>
<feature type="domain" description="Polymerase/histidinol phosphatase N-terminal" evidence="1">
    <location>
        <begin position="13"/>
        <end position="78"/>
    </location>
</feature>
<dbReference type="PANTHER" id="PTHR42924:SF3">
    <property type="entry name" value="POLYMERASE_HISTIDINOL PHOSPHATASE N-TERMINAL DOMAIN-CONTAINING PROTEIN"/>
    <property type="match status" value="1"/>
</dbReference>